<dbReference type="Proteomes" id="UP000292447">
    <property type="component" value="Chromosome IV"/>
</dbReference>
<evidence type="ECO:0000313" key="2">
    <source>
        <dbReference type="EMBL" id="QBM89560.1"/>
    </source>
</evidence>
<dbReference type="InterPro" id="IPR019727">
    <property type="entry name" value="ATP_synth_F0_fsu_mt_fun"/>
</dbReference>
<dbReference type="Pfam" id="PF10791">
    <property type="entry name" value="F1F0-ATPsyn_F"/>
    <property type="match status" value="1"/>
</dbReference>
<name>A0A4P6XQ83_9ASCO</name>
<protein>
    <submittedName>
        <fullName evidence="2">F-type H+-transporting ATPase subunit f</fullName>
    </submittedName>
</protein>
<dbReference type="STRING" id="2163413.A0A4P6XQ83"/>
<feature type="region of interest" description="Disordered" evidence="1">
    <location>
        <begin position="22"/>
        <end position="45"/>
    </location>
</feature>
<organism evidence="2 3">
    <name type="scientific">Metschnikowia aff. pulcherrima</name>
    <dbReference type="NCBI Taxonomy" id="2163413"/>
    <lineage>
        <taxon>Eukaryota</taxon>
        <taxon>Fungi</taxon>
        <taxon>Dikarya</taxon>
        <taxon>Ascomycota</taxon>
        <taxon>Saccharomycotina</taxon>
        <taxon>Pichiomycetes</taxon>
        <taxon>Metschnikowiaceae</taxon>
        <taxon>Metschnikowia</taxon>
    </lineage>
</organism>
<reference evidence="3" key="1">
    <citation type="submission" date="2019-03" db="EMBL/GenBank/DDBJ databases">
        <title>Snf2 controls pulcherriminic acid biosynthesis and connects pigmentation and antifungal activity of the yeast Metschnikowia pulcherrima.</title>
        <authorList>
            <person name="Gore-Lloyd D."/>
            <person name="Sumann I."/>
            <person name="Brachmann A.O."/>
            <person name="Schneeberger K."/>
            <person name="Ortiz-Merino R.A."/>
            <person name="Moreno-Beltran M."/>
            <person name="Schlaefli M."/>
            <person name="Kirner P."/>
            <person name="Santos Kron A."/>
            <person name="Wolfe K.H."/>
            <person name="Piel J."/>
            <person name="Ahrens C.H."/>
            <person name="Henk D."/>
            <person name="Freimoser F.M."/>
        </authorList>
    </citation>
    <scope>NUCLEOTIDE SEQUENCE [LARGE SCALE GENOMIC DNA]</scope>
    <source>
        <strain evidence="3">APC 1.2</strain>
    </source>
</reference>
<dbReference type="PANTHER" id="PTHR28161:SF1">
    <property type="entry name" value="ATP SYNTHASE SUBUNIT F, MITOCHONDRIAL"/>
    <property type="match status" value="1"/>
</dbReference>
<dbReference type="EMBL" id="CP034459">
    <property type="protein sequence ID" value="QBM89560.1"/>
    <property type="molecule type" value="Genomic_DNA"/>
</dbReference>
<proteinExistence type="predicted"/>
<dbReference type="PANTHER" id="PTHR28161">
    <property type="entry name" value="ATP SYNTHASE SUBUNIT F, MITOCHONDRIAL"/>
    <property type="match status" value="1"/>
</dbReference>
<accession>A0A4P6XQ83</accession>
<dbReference type="GO" id="GO:0046933">
    <property type="term" value="F:proton-transporting ATP synthase activity, rotational mechanism"/>
    <property type="evidence" value="ECO:0007669"/>
    <property type="project" value="TreeGrafter"/>
</dbReference>
<evidence type="ECO:0000313" key="3">
    <source>
        <dbReference type="Proteomes" id="UP000292447"/>
    </source>
</evidence>
<sequence>MDCSFTIILSITPVFCLPNNTPIHPRNPPQSKPSSNTNLQNIGSNPNAKRMAEVVSFYKKLPTGPAPAAKKSFSPWGKYRAAYIDGDNASGKPLLHLAIFIIVAGYTWEYQAHLKHHKDH</sequence>
<dbReference type="AlphaFoldDB" id="A0A4P6XQ83"/>
<evidence type="ECO:0000256" key="1">
    <source>
        <dbReference type="SAM" id="MobiDB-lite"/>
    </source>
</evidence>
<feature type="compositionally biased region" description="Polar residues" evidence="1">
    <location>
        <begin position="32"/>
        <end position="45"/>
    </location>
</feature>
<keyword evidence="3" id="KW-1185">Reference proteome</keyword>
<gene>
    <name evidence="2" type="primary">MPUL0D06370</name>
    <name evidence="2" type="ORF">METSCH_D06370</name>
</gene>